<dbReference type="InParanoid" id="S8G5C5"/>
<dbReference type="CDD" id="cd03038">
    <property type="entry name" value="GST_N_etherase_LigE"/>
    <property type="match status" value="1"/>
</dbReference>
<accession>S8G5C5</accession>
<proteinExistence type="predicted"/>
<dbReference type="eggNOG" id="ENOG502QQN3">
    <property type="taxonomic scope" value="Eukaryota"/>
</dbReference>
<organism evidence="2 3">
    <name type="scientific">Fomitopsis schrenkii</name>
    <name type="common">Brown rot fungus</name>
    <dbReference type="NCBI Taxonomy" id="2126942"/>
    <lineage>
        <taxon>Eukaryota</taxon>
        <taxon>Fungi</taxon>
        <taxon>Dikarya</taxon>
        <taxon>Basidiomycota</taxon>
        <taxon>Agaricomycotina</taxon>
        <taxon>Agaricomycetes</taxon>
        <taxon>Polyporales</taxon>
        <taxon>Fomitopsis</taxon>
    </lineage>
</organism>
<keyword evidence="3" id="KW-1185">Reference proteome</keyword>
<dbReference type="Pfam" id="PF13409">
    <property type="entry name" value="GST_N_2"/>
    <property type="match status" value="1"/>
</dbReference>
<dbReference type="InterPro" id="IPR036249">
    <property type="entry name" value="Thioredoxin-like_sf"/>
</dbReference>
<dbReference type="EMBL" id="KE504123">
    <property type="protein sequence ID" value="EPT05435.1"/>
    <property type="molecule type" value="Genomic_DNA"/>
</dbReference>
<dbReference type="InterPro" id="IPR054416">
    <property type="entry name" value="GST_UstS-like_C"/>
</dbReference>
<dbReference type="Gene3D" id="1.20.1050.10">
    <property type="match status" value="1"/>
</dbReference>
<evidence type="ECO:0000259" key="1">
    <source>
        <dbReference type="PROSITE" id="PS50404"/>
    </source>
</evidence>
<reference evidence="2 3" key="1">
    <citation type="journal article" date="2012" name="Science">
        <title>The Paleozoic origin of enzymatic lignin decomposition reconstructed from 31 fungal genomes.</title>
        <authorList>
            <person name="Floudas D."/>
            <person name="Binder M."/>
            <person name="Riley R."/>
            <person name="Barry K."/>
            <person name="Blanchette R.A."/>
            <person name="Henrissat B."/>
            <person name="Martinez A.T."/>
            <person name="Otillar R."/>
            <person name="Spatafora J.W."/>
            <person name="Yadav J.S."/>
            <person name="Aerts A."/>
            <person name="Benoit I."/>
            <person name="Boyd A."/>
            <person name="Carlson A."/>
            <person name="Copeland A."/>
            <person name="Coutinho P.M."/>
            <person name="de Vries R.P."/>
            <person name="Ferreira P."/>
            <person name="Findley K."/>
            <person name="Foster B."/>
            <person name="Gaskell J."/>
            <person name="Glotzer D."/>
            <person name="Gorecki P."/>
            <person name="Heitman J."/>
            <person name="Hesse C."/>
            <person name="Hori C."/>
            <person name="Igarashi K."/>
            <person name="Jurgens J.A."/>
            <person name="Kallen N."/>
            <person name="Kersten P."/>
            <person name="Kohler A."/>
            <person name="Kuees U."/>
            <person name="Kumar T.K.A."/>
            <person name="Kuo A."/>
            <person name="LaButti K."/>
            <person name="Larrondo L.F."/>
            <person name="Lindquist E."/>
            <person name="Ling A."/>
            <person name="Lombard V."/>
            <person name="Lucas S."/>
            <person name="Lundell T."/>
            <person name="Martin R."/>
            <person name="McLaughlin D.J."/>
            <person name="Morgenstern I."/>
            <person name="Morin E."/>
            <person name="Murat C."/>
            <person name="Nagy L.G."/>
            <person name="Nolan M."/>
            <person name="Ohm R.A."/>
            <person name="Patyshakuliyeva A."/>
            <person name="Rokas A."/>
            <person name="Ruiz-Duenas F.J."/>
            <person name="Sabat G."/>
            <person name="Salamov A."/>
            <person name="Samejima M."/>
            <person name="Schmutz J."/>
            <person name="Slot J.C."/>
            <person name="St John F."/>
            <person name="Stenlid J."/>
            <person name="Sun H."/>
            <person name="Sun S."/>
            <person name="Syed K."/>
            <person name="Tsang A."/>
            <person name="Wiebenga A."/>
            <person name="Young D."/>
            <person name="Pisabarro A."/>
            <person name="Eastwood D.C."/>
            <person name="Martin F."/>
            <person name="Cullen D."/>
            <person name="Grigoriev I.V."/>
            <person name="Hibbett D.S."/>
        </authorList>
    </citation>
    <scope>NUCLEOTIDE SEQUENCE</scope>
    <source>
        <strain evidence="3">FP-58527</strain>
    </source>
</reference>
<dbReference type="HOGENOM" id="CLU_011226_4_0_1"/>
<dbReference type="OrthoDB" id="4951845at2759"/>
<dbReference type="PROSITE" id="PS50404">
    <property type="entry name" value="GST_NTER"/>
    <property type="match status" value="1"/>
</dbReference>
<dbReference type="Gene3D" id="3.40.30.10">
    <property type="entry name" value="Glutaredoxin"/>
    <property type="match status" value="1"/>
</dbReference>
<sequence length="252" mass="28720">MAALPDTDVIIFYDIPSTVPGKAWSPNTWKTRFALNIKGIPYRTEWVEYPDIAPLVKSFGLPPNSNSPIVPYTLPTIYDPRTKRAIMDSAKIAKYLDDEYPDTPAVLPKEVRAYQAAFDHAFLGAVLRNAMIPLFIPRSFPLLNPVSQPYWRRTREEWFNGVKLEDVCPPPKHAAQWSEIERAFGFVANWLEATAESSSSAPRVTHADITIAAALLWMRIVSGRDSDEWRAVEGWHDGRWKKLLDLFEPYCN</sequence>
<dbReference type="SUPFAM" id="SSF52833">
    <property type="entry name" value="Thioredoxin-like"/>
    <property type="match status" value="1"/>
</dbReference>
<dbReference type="InterPro" id="IPR004045">
    <property type="entry name" value="Glutathione_S-Trfase_N"/>
</dbReference>
<dbReference type="Pfam" id="PF22041">
    <property type="entry name" value="GST_C_7"/>
    <property type="match status" value="1"/>
</dbReference>
<evidence type="ECO:0000313" key="3">
    <source>
        <dbReference type="Proteomes" id="UP000015241"/>
    </source>
</evidence>
<feature type="domain" description="GST N-terminal" evidence="1">
    <location>
        <begin position="15"/>
        <end position="104"/>
    </location>
</feature>
<dbReference type="STRING" id="743788.S8G5C5"/>
<name>S8G5C5_FOMSC</name>
<gene>
    <name evidence="2" type="ORF">FOMPIDRAFT_1110860</name>
</gene>
<protein>
    <recommendedName>
        <fullName evidence="1">GST N-terminal domain-containing protein</fullName>
    </recommendedName>
</protein>
<dbReference type="AlphaFoldDB" id="S8G5C5"/>
<dbReference type="Proteomes" id="UP000015241">
    <property type="component" value="Unassembled WGS sequence"/>
</dbReference>
<evidence type="ECO:0000313" key="2">
    <source>
        <dbReference type="EMBL" id="EPT05435.1"/>
    </source>
</evidence>